<comment type="caution">
    <text evidence="3">The sequence shown here is derived from an EMBL/GenBank/DDBJ whole genome shotgun (WGS) entry which is preliminary data.</text>
</comment>
<feature type="non-terminal residue" evidence="3">
    <location>
        <position position="1"/>
    </location>
</feature>
<sequence>ARRSFECVWEITRALSRRSIDNQAAMAYGRDIVIHLSDASITADDVRASLEKFVSVTSVSRVLQQPQQLQQLQVRLFSSTHVDHLLNVLSGKLRVGRFLCGFARPRGDADDSADEEEDDETLVEDEHGSFHDAFLSPRKSAPIPITAPTTDTSSSVFLTPPHSLDEEWFSAP</sequence>
<feature type="non-terminal residue" evidence="3">
    <location>
        <position position="172"/>
    </location>
</feature>
<keyword evidence="4" id="KW-1185">Reference proteome</keyword>
<reference evidence="3" key="1">
    <citation type="submission" date="2023-10" db="EMBL/GenBank/DDBJ databases">
        <title>Genome assembly of Pristionchus species.</title>
        <authorList>
            <person name="Yoshida K."/>
            <person name="Sommer R.J."/>
        </authorList>
    </citation>
    <scope>NUCLEOTIDE SEQUENCE</scope>
    <source>
        <strain evidence="3">RS5133</strain>
    </source>
</reference>
<feature type="compositionally biased region" description="Acidic residues" evidence="1">
    <location>
        <begin position="110"/>
        <end position="123"/>
    </location>
</feature>
<dbReference type="Proteomes" id="UP001432322">
    <property type="component" value="Unassembled WGS sequence"/>
</dbReference>
<dbReference type="EMBL" id="BTSY01000006">
    <property type="protein sequence ID" value="GMT31829.1"/>
    <property type="molecule type" value="Genomic_DNA"/>
</dbReference>
<evidence type="ECO:0000313" key="2">
    <source>
        <dbReference type="EMBL" id="GMT31829.1"/>
    </source>
</evidence>
<proteinExistence type="predicted"/>
<evidence type="ECO:0000313" key="4">
    <source>
        <dbReference type="Proteomes" id="UP001432322"/>
    </source>
</evidence>
<feature type="region of interest" description="Disordered" evidence="1">
    <location>
        <begin position="106"/>
        <end position="172"/>
    </location>
</feature>
<organism evidence="3 4">
    <name type="scientific">Pristionchus fissidentatus</name>
    <dbReference type="NCBI Taxonomy" id="1538716"/>
    <lineage>
        <taxon>Eukaryota</taxon>
        <taxon>Metazoa</taxon>
        <taxon>Ecdysozoa</taxon>
        <taxon>Nematoda</taxon>
        <taxon>Chromadorea</taxon>
        <taxon>Rhabditida</taxon>
        <taxon>Rhabditina</taxon>
        <taxon>Diplogasteromorpha</taxon>
        <taxon>Diplogasteroidea</taxon>
        <taxon>Neodiplogasteridae</taxon>
        <taxon>Pristionchus</taxon>
    </lineage>
</organism>
<evidence type="ECO:0000256" key="1">
    <source>
        <dbReference type="SAM" id="MobiDB-lite"/>
    </source>
</evidence>
<protein>
    <submittedName>
        <fullName evidence="3">Uncharacterized protein</fullName>
    </submittedName>
</protein>
<evidence type="ECO:0000313" key="3">
    <source>
        <dbReference type="EMBL" id="GMT37654.1"/>
    </source>
</evidence>
<gene>
    <name evidence="2" type="ORF">PFISCL1PPCAC_23126</name>
    <name evidence="3" type="ORF">PFISCL1PPCAC_28951</name>
</gene>
<accession>A0AAV5X0M6</accession>
<dbReference type="EMBL" id="BTSY01000218">
    <property type="protein sequence ID" value="GMT37654.1"/>
    <property type="molecule type" value="Genomic_DNA"/>
</dbReference>
<feature type="compositionally biased region" description="Low complexity" evidence="1">
    <location>
        <begin position="140"/>
        <end position="155"/>
    </location>
</feature>
<name>A0AAV5X0M6_9BILA</name>
<dbReference type="AlphaFoldDB" id="A0AAV5X0M6"/>